<keyword evidence="3" id="KW-1185">Reference proteome</keyword>
<dbReference type="AlphaFoldDB" id="A0A4S4LLD8"/>
<feature type="region of interest" description="Disordered" evidence="1">
    <location>
        <begin position="244"/>
        <end position="281"/>
    </location>
</feature>
<organism evidence="2 3">
    <name type="scientific">Bondarzewia mesenterica</name>
    <dbReference type="NCBI Taxonomy" id="1095465"/>
    <lineage>
        <taxon>Eukaryota</taxon>
        <taxon>Fungi</taxon>
        <taxon>Dikarya</taxon>
        <taxon>Basidiomycota</taxon>
        <taxon>Agaricomycotina</taxon>
        <taxon>Agaricomycetes</taxon>
        <taxon>Russulales</taxon>
        <taxon>Bondarzewiaceae</taxon>
        <taxon>Bondarzewia</taxon>
    </lineage>
</organism>
<comment type="caution">
    <text evidence="2">The sequence shown here is derived from an EMBL/GenBank/DDBJ whole genome shotgun (WGS) entry which is preliminary data.</text>
</comment>
<reference evidence="2 3" key="1">
    <citation type="submission" date="2019-02" db="EMBL/GenBank/DDBJ databases">
        <title>Genome sequencing of the rare red list fungi Bondarzewia mesenterica.</title>
        <authorList>
            <person name="Buettner E."/>
            <person name="Kellner H."/>
        </authorList>
    </citation>
    <scope>NUCLEOTIDE SEQUENCE [LARGE SCALE GENOMIC DNA]</scope>
    <source>
        <strain evidence="2 3">DSM 108281</strain>
    </source>
</reference>
<evidence type="ECO:0000313" key="2">
    <source>
        <dbReference type="EMBL" id="THH12889.1"/>
    </source>
</evidence>
<name>A0A4S4LLD8_9AGAM</name>
<gene>
    <name evidence="2" type="ORF">EW146_g7273</name>
</gene>
<sequence>MPTGLEINTDCWYSFSSMEAYLSRKASPFSVCPTLRSASSSATSPSSYVSDIQTPNSEPSPYSIDFPTAPPSPEGAASLNHLTKFIFESPVDDCPAAPPQITRADTAPVLCASAKDQDCKTDGSAYGDPASEYEVQRVAYAAGVPRTMIDVFRADPFEGNPRRRIIEHFASEDASESVFGDGDGDDASVNGKRAQSSPQKSRRKRRRVMPPPPLSTAFLSTQPMLYFESQFELHLDDMSSLFPFLSDEGGGQEQAEETPGPTGRRKRSKGKKRVPPPLYTPVRRMSINNKASQSDEGAVYLSDPTINNVDRQDVSAVDLMSQAQQAVSQVQVRIHDEIVSPHPLYAPPLNISQLPYHPPSRFSSPFWTSASCSSSSSSSQSFQNVGSVPSSESAYFPADAFHSIAGAHPGISPTHPPTVDDVFNSHVYPSASAQFDCHSNPPPFDPVMYAEALTSHPGAFGSYAYSYKGEHDPRALSFSQEFAPPPLKKTHPSHKV</sequence>
<evidence type="ECO:0000256" key="1">
    <source>
        <dbReference type="SAM" id="MobiDB-lite"/>
    </source>
</evidence>
<feature type="compositionally biased region" description="Basic residues" evidence="1">
    <location>
        <begin position="263"/>
        <end position="274"/>
    </location>
</feature>
<feature type="compositionally biased region" description="Low complexity" evidence="1">
    <location>
        <begin position="39"/>
        <end position="50"/>
    </location>
</feature>
<dbReference type="EMBL" id="SGPL01000406">
    <property type="protein sequence ID" value="THH12889.1"/>
    <property type="molecule type" value="Genomic_DNA"/>
</dbReference>
<feature type="region of interest" description="Disordered" evidence="1">
    <location>
        <begin position="39"/>
        <end position="73"/>
    </location>
</feature>
<evidence type="ECO:0000313" key="3">
    <source>
        <dbReference type="Proteomes" id="UP000310158"/>
    </source>
</evidence>
<dbReference type="OrthoDB" id="8922241at2759"/>
<dbReference type="Proteomes" id="UP000310158">
    <property type="component" value="Unassembled WGS sequence"/>
</dbReference>
<feature type="region of interest" description="Disordered" evidence="1">
    <location>
        <begin position="173"/>
        <end position="216"/>
    </location>
</feature>
<protein>
    <submittedName>
        <fullName evidence="2">Uncharacterized protein</fullName>
    </submittedName>
</protein>
<accession>A0A4S4LLD8</accession>
<proteinExistence type="predicted"/>
<feature type="compositionally biased region" description="Polar residues" evidence="1">
    <location>
        <begin position="51"/>
        <end position="60"/>
    </location>
</feature>